<dbReference type="AlphaFoldDB" id="A0A410MFC8"/>
<organism evidence="1 2">
    <name type="scientific">Halobacillus litoralis</name>
    <dbReference type="NCBI Taxonomy" id="45668"/>
    <lineage>
        <taxon>Bacteria</taxon>
        <taxon>Bacillati</taxon>
        <taxon>Bacillota</taxon>
        <taxon>Bacilli</taxon>
        <taxon>Bacillales</taxon>
        <taxon>Bacillaceae</taxon>
        <taxon>Halobacillus</taxon>
    </lineage>
</organism>
<proteinExistence type="predicted"/>
<dbReference type="Proteomes" id="UP000287756">
    <property type="component" value="Chromosome"/>
</dbReference>
<dbReference type="RefSeq" id="WP_128525698.1">
    <property type="nucleotide sequence ID" value="NZ_CANLVY010000001.1"/>
</dbReference>
<protein>
    <submittedName>
        <fullName evidence="1">Uncharacterized protein</fullName>
    </submittedName>
</protein>
<reference evidence="1 2" key="1">
    <citation type="submission" date="2018-01" db="EMBL/GenBank/DDBJ databases">
        <title>The whole genome sequencing and assembly of Halobacillus litoralis ERB031 strain.</title>
        <authorList>
            <person name="Lee S.-J."/>
            <person name="Park M.-K."/>
            <person name="Kim J.-Y."/>
            <person name="Lee Y.-J."/>
            <person name="Yi H."/>
            <person name="Bahn Y.-S."/>
            <person name="Kim J.F."/>
            <person name="Lee D.-W."/>
        </authorList>
    </citation>
    <scope>NUCLEOTIDE SEQUENCE [LARGE SCALE GENOMIC DNA]</scope>
    <source>
        <strain evidence="1 2">ERB 031</strain>
    </source>
</reference>
<dbReference type="EMBL" id="CP026118">
    <property type="protein sequence ID" value="QAS53421.1"/>
    <property type="molecule type" value="Genomic_DNA"/>
</dbReference>
<sequence length="250" mass="28791">MTANTTKTGTIASVHTQPIDRNLKNITVTSTPYSNPQSLYSTMGECYKKLYNQENITTEEINEFRSMVERLAADSDKYAEGQFKLRKLKKKVKALQNHKVDQKPETLQDFLINQKIESFINIGSFGRKWVVERLVEEEIKSAPEHEIESQLNEKILLLKEHLSLMKEHDKAEGFMGRLSELDITFESDLLAGKVAEKLLLKDLSDVNTLSDLHRIIDAVRNEIEETGIVDSTFEERTFEQFHQQADDIEK</sequence>
<evidence type="ECO:0000313" key="1">
    <source>
        <dbReference type="EMBL" id="QAS53421.1"/>
    </source>
</evidence>
<accession>A0A410MFC8</accession>
<gene>
    <name evidence="1" type="ORF">HLI_15055</name>
</gene>
<name>A0A410MFC8_9BACI</name>
<evidence type="ECO:0000313" key="2">
    <source>
        <dbReference type="Proteomes" id="UP000287756"/>
    </source>
</evidence>
<dbReference type="KEGG" id="hli:HLI_15055"/>
<dbReference type="OrthoDB" id="2965985at2"/>